<dbReference type="Gene3D" id="3.30.9.10">
    <property type="entry name" value="D-Amino Acid Oxidase, subunit A, domain 2"/>
    <property type="match status" value="1"/>
</dbReference>
<comment type="caution">
    <text evidence="3">The sequence shown here is derived from an EMBL/GenBank/DDBJ whole genome shotgun (WGS) entry which is preliminary data.</text>
</comment>
<gene>
    <name evidence="3" type="ORF">VOP03_07510</name>
</gene>
<dbReference type="Pfam" id="PF01266">
    <property type="entry name" value="DAO"/>
    <property type="match status" value="1"/>
</dbReference>
<dbReference type="Proteomes" id="UP001355298">
    <property type="component" value="Unassembled WGS sequence"/>
</dbReference>
<feature type="domain" description="FAD dependent oxidoreductase" evidence="2">
    <location>
        <begin position="3"/>
        <end position="394"/>
    </location>
</feature>
<protein>
    <submittedName>
        <fullName evidence="3">FAD-dependent oxidoreductase</fullName>
    </submittedName>
</protein>
<evidence type="ECO:0000259" key="2">
    <source>
        <dbReference type="Pfam" id="PF01266"/>
    </source>
</evidence>
<evidence type="ECO:0000256" key="1">
    <source>
        <dbReference type="ARBA" id="ARBA00023002"/>
    </source>
</evidence>
<sequence length="414" mass="45806">MKKVIVVGGGISGLCSAYYLVKEGYGVTLLDQTDMTNGASFINAGYITPSHFIPLAAPGIITQGLKWMLNSSSPLYIKPRWDMEFFKWALLFKKSATTSKVKKAIPVLKELNLKSRGLYEELLASHDFDFHYERKGVLMAYCSDKAEHEERKVAEQAIREGLEASILSKEKLQEIQPVFSDKVKGAVHYQCDAHMTPNHFMQQLKVWLLSQGVEFKFNQKVGGFTVKGKKIVSLKTQDSIFEADEFVLASGSWTSKLVSSIGLDIPIQGGKGYSTDVHRPTDITLPTILVDARMAITPMDGFTRFAGTMEFSGNNNTIKKERVEALAKAVKTHYRDVEIQPDELNRATSGLRPVSPDGLPYIGKTSKYQNLTIAAGHAMMGWSLGPVTGKLVAQEIAKAKTMVNLASLSPDRFK</sequence>
<dbReference type="Gene3D" id="3.50.50.60">
    <property type="entry name" value="FAD/NAD(P)-binding domain"/>
    <property type="match status" value="2"/>
</dbReference>
<dbReference type="EMBL" id="JAYMGW010000005">
    <property type="protein sequence ID" value="MEC4265187.1"/>
    <property type="molecule type" value="Genomic_DNA"/>
</dbReference>
<keyword evidence="4" id="KW-1185">Reference proteome</keyword>
<name>A0ABU6IPY8_9FLAO</name>
<dbReference type="PANTHER" id="PTHR13847">
    <property type="entry name" value="SARCOSINE DEHYDROGENASE-RELATED"/>
    <property type="match status" value="1"/>
</dbReference>
<accession>A0ABU6IPY8</accession>
<dbReference type="InterPro" id="IPR036188">
    <property type="entry name" value="FAD/NAD-bd_sf"/>
</dbReference>
<reference evidence="3 4" key="1">
    <citation type="submission" date="2024-01" db="EMBL/GenBank/DDBJ databases">
        <title>The strains designed SYSU M86414 and SYSU M84420 isolated from the marine sediment in San Sha City (Hainan Province, China).</title>
        <authorList>
            <person name="Guo D."/>
        </authorList>
    </citation>
    <scope>NUCLEOTIDE SEQUENCE [LARGE SCALE GENOMIC DNA]</scope>
    <source>
        <strain evidence="3 4">SYSU M84420</strain>
    </source>
</reference>
<keyword evidence="1" id="KW-0560">Oxidoreductase</keyword>
<dbReference type="PANTHER" id="PTHR13847:SF289">
    <property type="entry name" value="GLYCINE OXIDASE"/>
    <property type="match status" value="1"/>
</dbReference>
<evidence type="ECO:0000313" key="4">
    <source>
        <dbReference type="Proteomes" id="UP001355298"/>
    </source>
</evidence>
<dbReference type="InterPro" id="IPR006076">
    <property type="entry name" value="FAD-dep_OxRdtase"/>
</dbReference>
<proteinExistence type="predicted"/>
<dbReference type="SUPFAM" id="SSF54373">
    <property type="entry name" value="FAD-linked reductases, C-terminal domain"/>
    <property type="match status" value="1"/>
</dbReference>
<evidence type="ECO:0000313" key="3">
    <source>
        <dbReference type="EMBL" id="MEC4265187.1"/>
    </source>
</evidence>
<dbReference type="SUPFAM" id="SSF51905">
    <property type="entry name" value="FAD/NAD(P)-binding domain"/>
    <property type="match status" value="1"/>
</dbReference>
<organism evidence="3 4">
    <name type="scientific">Flagellimonas halotolerans</name>
    <dbReference type="NCBI Taxonomy" id="3112164"/>
    <lineage>
        <taxon>Bacteria</taxon>
        <taxon>Pseudomonadati</taxon>
        <taxon>Bacteroidota</taxon>
        <taxon>Flavobacteriia</taxon>
        <taxon>Flavobacteriales</taxon>
        <taxon>Flavobacteriaceae</taxon>
        <taxon>Flagellimonas</taxon>
    </lineage>
</organism>
<dbReference type="RefSeq" id="WP_326278180.1">
    <property type="nucleotide sequence ID" value="NZ_JAYKYV010000005.1"/>
</dbReference>